<comment type="subcellular location">
    <subcellularLocation>
        <location evidence="2">Cytoplasm</location>
    </subcellularLocation>
</comment>
<dbReference type="GO" id="GO:0008173">
    <property type="term" value="F:RNA methyltransferase activity"/>
    <property type="evidence" value="ECO:0007669"/>
    <property type="project" value="InterPro"/>
</dbReference>
<evidence type="ECO:0000256" key="12">
    <source>
        <dbReference type="ARBA" id="ARBA00023014"/>
    </source>
</evidence>
<dbReference type="AlphaFoldDB" id="A0A8J9X249"/>
<keyword evidence="8" id="KW-0949">S-adenosyl-L-methionine</keyword>
<evidence type="ECO:0000256" key="3">
    <source>
        <dbReference type="ARBA" id="ARBA00022485"/>
    </source>
</evidence>
<proteinExistence type="inferred from homology"/>
<evidence type="ECO:0000256" key="8">
    <source>
        <dbReference type="ARBA" id="ARBA00022691"/>
    </source>
</evidence>
<keyword evidence="9" id="KW-0819">tRNA processing</keyword>
<dbReference type="InterPro" id="IPR048641">
    <property type="entry name" value="RlmN_N"/>
</dbReference>
<dbReference type="GO" id="GO:0051539">
    <property type="term" value="F:4 iron, 4 sulfur cluster binding"/>
    <property type="evidence" value="ECO:0007669"/>
    <property type="project" value="UniProtKB-KW"/>
</dbReference>
<reference evidence="14" key="1">
    <citation type="submission" date="2022-02" db="EMBL/GenBank/DDBJ databases">
        <authorList>
            <person name="Giguere J D."/>
        </authorList>
    </citation>
    <scope>NUCLEOTIDE SEQUENCE</scope>
    <source>
        <strain evidence="14">CCAP 1055/1</strain>
    </source>
</reference>
<evidence type="ECO:0000256" key="9">
    <source>
        <dbReference type="ARBA" id="ARBA00022694"/>
    </source>
</evidence>
<comment type="cofactor">
    <cofactor evidence="1">
        <name>[4Fe-4S] cluster</name>
        <dbReference type="ChEBI" id="CHEBI:49883"/>
    </cofactor>
</comment>
<evidence type="ECO:0000256" key="4">
    <source>
        <dbReference type="ARBA" id="ARBA00022490"/>
    </source>
</evidence>
<organism evidence="14">
    <name type="scientific">Phaeodactylum tricornutum</name>
    <name type="common">Diatom</name>
    <dbReference type="NCBI Taxonomy" id="2850"/>
    <lineage>
        <taxon>Eukaryota</taxon>
        <taxon>Sar</taxon>
        <taxon>Stramenopiles</taxon>
        <taxon>Ochrophyta</taxon>
        <taxon>Bacillariophyta</taxon>
        <taxon>Bacillariophyceae</taxon>
        <taxon>Bacillariophycidae</taxon>
        <taxon>Naviculales</taxon>
        <taxon>Phaeodactylaceae</taxon>
        <taxon>Phaeodactylum</taxon>
    </lineage>
</organism>
<dbReference type="InterPro" id="IPR058240">
    <property type="entry name" value="rSAM_sf"/>
</dbReference>
<dbReference type="Pfam" id="PF04055">
    <property type="entry name" value="Radical_SAM"/>
    <property type="match status" value="1"/>
</dbReference>
<evidence type="ECO:0000256" key="7">
    <source>
        <dbReference type="ARBA" id="ARBA00022679"/>
    </source>
</evidence>
<dbReference type="NCBIfam" id="TIGR00048">
    <property type="entry name" value="rRNA_mod_RlmN"/>
    <property type="match status" value="1"/>
</dbReference>
<dbReference type="GO" id="GO:0005737">
    <property type="term" value="C:cytoplasm"/>
    <property type="evidence" value="ECO:0007669"/>
    <property type="project" value="UniProtKB-SubCell"/>
</dbReference>
<dbReference type="FunFam" id="3.20.20.70:FF:000014">
    <property type="entry name" value="Probable dual-specificity RNA methyltransferase RlmN"/>
    <property type="match status" value="1"/>
</dbReference>
<keyword evidence="10" id="KW-0479">Metal-binding</keyword>
<evidence type="ECO:0000256" key="2">
    <source>
        <dbReference type="ARBA" id="ARBA00004496"/>
    </source>
</evidence>
<dbReference type="InterPro" id="IPR040072">
    <property type="entry name" value="Methyltransferase_A"/>
</dbReference>
<dbReference type="SFLD" id="SFLDS00029">
    <property type="entry name" value="Radical_SAM"/>
    <property type="match status" value="1"/>
</dbReference>
<dbReference type="HAMAP" id="MF_01849">
    <property type="entry name" value="RNA_methyltr_RlmN"/>
    <property type="match status" value="1"/>
</dbReference>
<evidence type="ECO:0000259" key="13">
    <source>
        <dbReference type="PROSITE" id="PS51918"/>
    </source>
</evidence>
<dbReference type="Proteomes" id="UP000836788">
    <property type="component" value="Chromosome 12"/>
</dbReference>
<dbReference type="Pfam" id="PF21016">
    <property type="entry name" value="RlmN_N"/>
    <property type="match status" value="1"/>
</dbReference>
<dbReference type="SFLD" id="SFLDG01062">
    <property type="entry name" value="methyltransferase_(Class_A)"/>
    <property type="match status" value="1"/>
</dbReference>
<dbReference type="CDD" id="cd01335">
    <property type="entry name" value="Radical_SAM"/>
    <property type="match status" value="1"/>
</dbReference>
<keyword evidence="4" id="KW-0963">Cytoplasm</keyword>
<dbReference type="InterPro" id="IPR027492">
    <property type="entry name" value="RNA_MTrfase_RlmN"/>
</dbReference>
<dbReference type="Gene3D" id="1.10.150.530">
    <property type="match status" value="1"/>
</dbReference>
<dbReference type="EMBL" id="OU594953">
    <property type="protein sequence ID" value="CAG9280077.1"/>
    <property type="molecule type" value="Genomic_DNA"/>
</dbReference>
<sequence length="378" mass="41692">TESTTSLASTSNRVLNLSTVTQAELEILMVAWGHPKYRAQQVYNWIRQQGVTDVALMTNLPKTLRAQLSEFSKPRSLEIAAEMVSKDGTIKRAYRCADGQMIESVLMPYKDGRYTACISSQAGCAQGCVFCATGQMGFARQLTADEIFEQVAIFANELQQQKDQQQYIDAGGQEIQHGRATRLSNVVFMGMGEPLANYRNVVKAVNRITNDLGIGARKITVSTVGIVPNIVKLTTDPDMPPIRLAVSLHCASDKERSDLLPANRRYGGLDELMPALRDYIETTGRRITLEWALIQGENDNADSARTLASLVQRYGLRRDMVHVNVIPLNPTGGFEGTPTQRQNVNVFVKTLEEHGIACTPRVRRGIDIDAGCGQLTSK</sequence>
<feature type="non-terminal residue" evidence="14">
    <location>
        <position position="1"/>
    </location>
</feature>
<protein>
    <recommendedName>
        <fullName evidence="13">Radical SAM core domain-containing protein</fullName>
    </recommendedName>
</protein>
<dbReference type="InterPro" id="IPR013785">
    <property type="entry name" value="Aldolase_TIM"/>
</dbReference>
<dbReference type="PROSITE" id="PS51918">
    <property type="entry name" value="RADICAL_SAM"/>
    <property type="match status" value="1"/>
</dbReference>
<gene>
    <name evidence="14" type="ORF">PTTT1_LOCUS12130</name>
</gene>
<dbReference type="GO" id="GO:0030488">
    <property type="term" value="P:tRNA methylation"/>
    <property type="evidence" value="ECO:0007669"/>
    <property type="project" value="InterPro"/>
</dbReference>
<dbReference type="PANTHER" id="PTHR30544:SF5">
    <property type="entry name" value="RADICAL SAM CORE DOMAIN-CONTAINING PROTEIN"/>
    <property type="match status" value="1"/>
</dbReference>
<dbReference type="GO" id="GO:0070475">
    <property type="term" value="P:rRNA base methylation"/>
    <property type="evidence" value="ECO:0007669"/>
    <property type="project" value="InterPro"/>
</dbReference>
<evidence type="ECO:0000256" key="5">
    <source>
        <dbReference type="ARBA" id="ARBA00022552"/>
    </source>
</evidence>
<evidence type="ECO:0000256" key="11">
    <source>
        <dbReference type="ARBA" id="ARBA00023004"/>
    </source>
</evidence>
<keyword evidence="12" id="KW-0411">Iron-sulfur</keyword>
<keyword evidence="5" id="KW-0698">rRNA processing</keyword>
<evidence type="ECO:0000256" key="1">
    <source>
        <dbReference type="ARBA" id="ARBA00001966"/>
    </source>
</evidence>
<dbReference type="SFLD" id="SFLDF00275">
    <property type="entry name" value="adenosine_C2_methyltransferase"/>
    <property type="match status" value="1"/>
</dbReference>
<dbReference type="InterPro" id="IPR004383">
    <property type="entry name" value="rRNA_lsu_MTrfase_RlmN/Cfr"/>
</dbReference>
<dbReference type="Gene3D" id="3.20.20.70">
    <property type="entry name" value="Aldolase class I"/>
    <property type="match status" value="1"/>
</dbReference>
<dbReference type="GO" id="GO:0046872">
    <property type="term" value="F:metal ion binding"/>
    <property type="evidence" value="ECO:0007669"/>
    <property type="project" value="UniProtKB-KW"/>
</dbReference>
<dbReference type="InterPro" id="IPR007197">
    <property type="entry name" value="rSAM"/>
</dbReference>
<name>A0A8J9X249_PHATR</name>
<keyword evidence="6" id="KW-0489">Methyltransferase</keyword>
<dbReference type="PIRSF" id="PIRSF006004">
    <property type="entry name" value="CHP00048"/>
    <property type="match status" value="1"/>
</dbReference>
<evidence type="ECO:0000313" key="14">
    <source>
        <dbReference type="EMBL" id="CAG9280077.1"/>
    </source>
</evidence>
<evidence type="ECO:0000256" key="10">
    <source>
        <dbReference type="ARBA" id="ARBA00022723"/>
    </source>
</evidence>
<dbReference type="SUPFAM" id="SSF102114">
    <property type="entry name" value="Radical SAM enzymes"/>
    <property type="match status" value="1"/>
</dbReference>
<feature type="non-terminal residue" evidence="14">
    <location>
        <position position="378"/>
    </location>
</feature>
<keyword evidence="3" id="KW-0004">4Fe-4S</keyword>
<evidence type="ECO:0000256" key="6">
    <source>
        <dbReference type="ARBA" id="ARBA00022603"/>
    </source>
</evidence>
<keyword evidence="11" id="KW-0408">Iron</keyword>
<keyword evidence="7" id="KW-0808">Transferase</keyword>
<accession>A0A8J9X249</accession>
<feature type="domain" description="Radical SAM core" evidence="13">
    <location>
        <begin position="110"/>
        <end position="367"/>
    </location>
</feature>
<dbReference type="PANTHER" id="PTHR30544">
    <property type="entry name" value="23S RRNA METHYLTRANSFERASE"/>
    <property type="match status" value="1"/>
</dbReference>